<dbReference type="OrthoDB" id="6260144at2759"/>
<dbReference type="AlphaFoldDB" id="A0A310SPV1"/>
<reference evidence="2 3" key="1">
    <citation type="submission" date="2015-07" db="EMBL/GenBank/DDBJ databases">
        <title>The genome of Eufriesea mexicana.</title>
        <authorList>
            <person name="Pan H."/>
            <person name="Kapheim K."/>
        </authorList>
    </citation>
    <scope>NUCLEOTIDE SEQUENCE [LARGE SCALE GENOMIC DNA]</scope>
    <source>
        <strain evidence="2">0111107269</strain>
        <tissue evidence="2">Whole body</tissue>
    </source>
</reference>
<feature type="compositionally biased region" description="Basic and acidic residues" evidence="1">
    <location>
        <begin position="187"/>
        <end position="197"/>
    </location>
</feature>
<evidence type="ECO:0000313" key="2">
    <source>
        <dbReference type="EMBL" id="OAD56798.1"/>
    </source>
</evidence>
<feature type="region of interest" description="Disordered" evidence="1">
    <location>
        <begin position="426"/>
        <end position="463"/>
    </location>
</feature>
<feature type="compositionally biased region" description="Basic and acidic residues" evidence="1">
    <location>
        <begin position="521"/>
        <end position="532"/>
    </location>
</feature>
<proteinExistence type="predicted"/>
<evidence type="ECO:0000313" key="3">
    <source>
        <dbReference type="Proteomes" id="UP000250275"/>
    </source>
</evidence>
<feature type="compositionally biased region" description="Basic and acidic residues" evidence="1">
    <location>
        <begin position="118"/>
        <end position="130"/>
    </location>
</feature>
<keyword evidence="3" id="KW-1185">Reference proteome</keyword>
<feature type="compositionally biased region" description="Polar residues" evidence="1">
    <location>
        <begin position="432"/>
        <end position="441"/>
    </location>
</feature>
<evidence type="ECO:0000256" key="1">
    <source>
        <dbReference type="SAM" id="MobiDB-lite"/>
    </source>
</evidence>
<feature type="region of interest" description="Disordered" evidence="1">
    <location>
        <begin position="117"/>
        <end position="141"/>
    </location>
</feature>
<gene>
    <name evidence="2" type="ORF">WN48_02884</name>
</gene>
<dbReference type="Proteomes" id="UP000250275">
    <property type="component" value="Unassembled WGS sequence"/>
</dbReference>
<protein>
    <submittedName>
        <fullName evidence="2">Uncharacterized protein</fullName>
    </submittedName>
</protein>
<feature type="region of interest" description="Disordered" evidence="1">
    <location>
        <begin position="342"/>
        <end position="390"/>
    </location>
</feature>
<accession>A0A310SPV1</accession>
<feature type="compositionally biased region" description="Basic and acidic residues" evidence="1">
    <location>
        <begin position="376"/>
        <end position="385"/>
    </location>
</feature>
<name>A0A310SPV1_9HYME</name>
<feature type="region of interest" description="Disordered" evidence="1">
    <location>
        <begin position="175"/>
        <end position="204"/>
    </location>
</feature>
<feature type="compositionally biased region" description="Low complexity" evidence="1">
    <location>
        <begin position="555"/>
        <end position="567"/>
    </location>
</feature>
<dbReference type="EMBL" id="KQ761797">
    <property type="protein sequence ID" value="OAD56798.1"/>
    <property type="molecule type" value="Genomic_DNA"/>
</dbReference>
<feature type="region of interest" description="Disordered" evidence="1">
    <location>
        <begin position="521"/>
        <end position="595"/>
    </location>
</feature>
<feature type="compositionally biased region" description="Acidic residues" evidence="1">
    <location>
        <begin position="443"/>
        <end position="457"/>
    </location>
</feature>
<organism evidence="2 3">
    <name type="scientific">Eufriesea mexicana</name>
    <dbReference type="NCBI Taxonomy" id="516756"/>
    <lineage>
        <taxon>Eukaryota</taxon>
        <taxon>Metazoa</taxon>
        <taxon>Ecdysozoa</taxon>
        <taxon>Arthropoda</taxon>
        <taxon>Hexapoda</taxon>
        <taxon>Insecta</taxon>
        <taxon>Pterygota</taxon>
        <taxon>Neoptera</taxon>
        <taxon>Endopterygota</taxon>
        <taxon>Hymenoptera</taxon>
        <taxon>Apocrita</taxon>
        <taxon>Aculeata</taxon>
        <taxon>Apoidea</taxon>
        <taxon>Anthophila</taxon>
        <taxon>Apidae</taxon>
        <taxon>Eufriesea</taxon>
    </lineage>
</organism>
<sequence length="595" mass="66671">MRLREAVVSVPLHPAGLNNNQLRRSDQSQPITEEIGNRNENSSPTNDPVARNQTAADYAAEVAQDFRVAEDTTTWSSLAITRESVQIDSSNIETGNLNNNLTVPRIRRNSSVESLADYEGRNSSHEDSSHELTPSEWSDWSEEGNLPAGCRGIVNPNYPGFQHLAPSLLSDTDLTEDEHESCPDYPRLNDIDTRPAENDNEYNNNVEDSINHLCGQRNERKIFYEKPKFNIQTVTSLYESVVPPSEKCINYVKSVEDSRTEEKILTPKSDIVNGVVEAETHLTVLEPEEALADTVAENTTELSEAVLEEKQEREIPVEVEIVELTTSVKEILQFPEIEEISDSGKTSEVGEVRTVLTDQVPPIVRERSGKPNPQTTDHDSTKIHSQESLLGSSERKRLTSIIFFQAEDIVVEHIDLIREAKELPHQARSKIGNRQTVTSTGSADDDSESNTDTDSYPEEQPTYTKLEEIDLLSSIGRDIGVDLEKYVQPVPDVVAMEALDHVHASSRSSAAMNNMMKDAIEDTNKLLDRDLPEASSADTRKKEKMARNQAKRRQQQQQQQQQQLQQLRTVNSQRRPDKRRADADNGPGISVVKCA</sequence>